<organism evidence="1 2">
    <name type="scientific">Rosa chinensis</name>
    <name type="common">China rose</name>
    <dbReference type="NCBI Taxonomy" id="74649"/>
    <lineage>
        <taxon>Eukaryota</taxon>
        <taxon>Viridiplantae</taxon>
        <taxon>Streptophyta</taxon>
        <taxon>Embryophyta</taxon>
        <taxon>Tracheophyta</taxon>
        <taxon>Spermatophyta</taxon>
        <taxon>Magnoliopsida</taxon>
        <taxon>eudicotyledons</taxon>
        <taxon>Gunneridae</taxon>
        <taxon>Pentapetalae</taxon>
        <taxon>rosids</taxon>
        <taxon>fabids</taxon>
        <taxon>Rosales</taxon>
        <taxon>Rosaceae</taxon>
        <taxon>Rosoideae</taxon>
        <taxon>Rosoideae incertae sedis</taxon>
        <taxon>Rosa</taxon>
    </lineage>
</organism>
<evidence type="ECO:0000313" key="1">
    <source>
        <dbReference type="EMBL" id="PRQ29974.1"/>
    </source>
</evidence>
<dbReference type="STRING" id="74649.A0A2P6Q746"/>
<dbReference type="InterPro" id="IPR044982">
    <property type="entry name" value="AtOFT1-like"/>
</dbReference>
<dbReference type="PANTHER" id="PTHR37220">
    <property type="entry name" value="O-FUCOSYLTRANSFERASE 23"/>
    <property type="match status" value="1"/>
</dbReference>
<dbReference type="AlphaFoldDB" id="A0A2P6Q746"/>
<evidence type="ECO:0000313" key="2">
    <source>
        <dbReference type="Proteomes" id="UP000238479"/>
    </source>
</evidence>
<protein>
    <submittedName>
        <fullName evidence="1">Uncharacterized protein</fullName>
    </submittedName>
</protein>
<keyword evidence="2" id="KW-1185">Reference proteome</keyword>
<accession>A0A2P6Q746</accession>
<dbReference type="Gramene" id="PRQ29974">
    <property type="protein sequence ID" value="PRQ29974"/>
    <property type="gene ID" value="RchiOBHm_Chr5g0019611"/>
</dbReference>
<dbReference type="PANTHER" id="PTHR37220:SF1">
    <property type="entry name" value="O-FUCOSYLTRANSFERASE 23"/>
    <property type="match status" value="1"/>
</dbReference>
<dbReference type="Proteomes" id="UP000238479">
    <property type="component" value="Chromosome 5"/>
</dbReference>
<gene>
    <name evidence="1" type="ORF">RchiOBHm_Chr5g0019611</name>
</gene>
<reference evidence="1 2" key="1">
    <citation type="journal article" date="2018" name="Nat. Genet.">
        <title>The Rosa genome provides new insights in the design of modern roses.</title>
        <authorList>
            <person name="Bendahmane M."/>
        </authorList>
    </citation>
    <scope>NUCLEOTIDE SEQUENCE [LARGE SCALE GENOMIC DNA]</scope>
    <source>
        <strain evidence="2">cv. Old Blush</strain>
    </source>
</reference>
<proteinExistence type="predicted"/>
<sequence>MGVKSSCGVDVRWPTYAYNILGGSKGPQKWMTNMSGSSLKEISYGSNQISC</sequence>
<dbReference type="EMBL" id="PDCK01000043">
    <property type="protein sequence ID" value="PRQ29974.1"/>
    <property type="molecule type" value="Genomic_DNA"/>
</dbReference>
<name>A0A2P6Q746_ROSCH</name>
<comment type="caution">
    <text evidence="1">The sequence shown here is derived from an EMBL/GenBank/DDBJ whole genome shotgun (WGS) entry which is preliminary data.</text>
</comment>
<dbReference type="GO" id="GO:0009875">
    <property type="term" value="P:pollen-pistil interaction"/>
    <property type="evidence" value="ECO:0007669"/>
    <property type="project" value="InterPro"/>
</dbReference>